<proteinExistence type="inferred from homology"/>
<comment type="caution">
    <text evidence="11">The sequence shown here is derived from an EMBL/GenBank/DDBJ whole genome shotgun (WGS) entry which is preliminary data.</text>
</comment>
<dbReference type="EMBL" id="SEWF01000037">
    <property type="protein sequence ID" value="RYU93794.1"/>
    <property type="molecule type" value="Genomic_DNA"/>
</dbReference>
<evidence type="ECO:0000313" key="11">
    <source>
        <dbReference type="EMBL" id="RYU93794.1"/>
    </source>
</evidence>
<keyword evidence="8 10" id="KW-0961">Cell wall biogenesis/degradation</keyword>
<keyword evidence="3" id="KW-0479">Metal-binding</keyword>
<evidence type="ECO:0000313" key="12">
    <source>
        <dbReference type="Proteomes" id="UP000293162"/>
    </source>
</evidence>
<keyword evidence="4 9" id="KW-0378">Hydrolase</keyword>
<dbReference type="GO" id="GO:0160237">
    <property type="term" value="F:D-Ala-D-Ala dipeptidase activity"/>
    <property type="evidence" value="ECO:0007669"/>
    <property type="project" value="UniProtKB-EC"/>
</dbReference>
<dbReference type="AlphaFoldDB" id="A0A4Q5LVU8"/>
<keyword evidence="6 9" id="KW-0224">Dipeptidase</keyword>
<dbReference type="CDD" id="cd14840">
    <property type="entry name" value="D-Ala-D-Ala_dipeptidase_Aad"/>
    <property type="match status" value="1"/>
</dbReference>
<dbReference type="SUPFAM" id="SSF55166">
    <property type="entry name" value="Hedgehog/DD-peptidase"/>
    <property type="match status" value="1"/>
</dbReference>
<evidence type="ECO:0000256" key="5">
    <source>
        <dbReference type="ARBA" id="ARBA00022833"/>
    </source>
</evidence>
<keyword evidence="2 9" id="KW-0645">Protease</keyword>
<sequence length="198" mass="22703">MLSQGLVDIQTLDSTILVDLKYSTTDNFMNTDLYGELTRSYLQKKPAEMLINAHKILQKDHPDLRLLIYDSARPLSVQQKFWTSLDTIPPAKRVEFVDDPAEGSINNYGSAIDLTLYDTSAKKPLDMGTQYDYFGELASPVLENQMLAAEKLTKKQIDNRLILRNVMEKAGYFKSSNKWWHFNALSKSKAKELYQIIE</sequence>
<evidence type="ECO:0000256" key="10">
    <source>
        <dbReference type="PIRNR" id="PIRNR026671"/>
    </source>
</evidence>
<keyword evidence="7 9" id="KW-0482">Metalloprotease</keyword>
<evidence type="ECO:0000256" key="2">
    <source>
        <dbReference type="ARBA" id="ARBA00022670"/>
    </source>
</evidence>
<accession>A0A4Q5LVU8</accession>
<evidence type="ECO:0000256" key="3">
    <source>
        <dbReference type="ARBA" id="ARBA00022723"/>
    </source>
</evidence>
<dbReference type="EC" id="3.4.13.22" evidence="9 10"/>
<dbReference type="InterPro" id="IPR000755">
    <property type="entry name" value="A_A_dipeptidase"/>
</dbReference>
<evidence type="ECO:0000256" key="6">
    <source>
        <dbReference type="ARBA" id="ARBA00022997"/>
    </source>
</evidence>
<comment type="catalytic activity">
    <reaction evidence="1 9 10">
        <text>D-alanyl-D-alanine + H2O = 2 D-alanine</text>
        <dbReference type="Rhea" id="RHEA:20661"/>
        <dbReference type="ChEBI" id="CHEBI:15377"/>
        <dbReference type="ChEBI" id="CHEBI:57416"/>
        <dbReference type="ChEBI" id="CHEBI:57822"/>
        <dbReference type="EC" id="3.4.13.22"/>
    </reaction>
</comment>
<evidence type="ECO:0000256" key="7">
    <source>
        <dbReference type="ARBA" id="ARBA00023049"/>
    </source>
</evidence>
<dbReference type="Gene3D" id="3.30.1380.10">
    <property type="match status" value="1"/>
</dbReference>
<protein>
    <recommendedName>
        <fullName evidence="9 10">D-alanyl-D-alanine dipeptidase</fullName>
        <shortName evidence="9 10">D-Ala-D-Ala dipeptidase</shortName>
        <ecNumber evidence="9 10">3.4.13.22</ecNumber>
    </recommendedName>
</protein>
<comment type="similarity">
    <text evidence="9 10">Belongs to the peptidase M15D family.</text>
</comment>
<comment type="caution">
    <text evidence="9">Lacks conserved residue(s) required for the propagation of feature annotation.</text>
</comment>
<dbReference type="Proteomes" id="UP000293162">
    <property type="component" value="Unassembled WGS sequence"/>
</dbReference>
<dbReference type="GO" id="GO:0006508">
    <property type="term" value="P:proteolysis"/>
    <property type="evidence" value="ECO:0007669"/>
    <property type="project" value="UniProtKB-KW"/>
</dbReference>
<dbReference type="PANTHER" id="PTHR43126:SF2">
    <property type="entry name" value="D-ALANYL-D-ALANINE DIPEPTIDASE"/>
    <property type="match status" value="1"/>
</dbReference>
<feature type="site" description="Transition state stabilizer" evidence="9">
    <location>
        <position position="73"/>
    </location>
</feature>
<evidence type="ECO:0000256" key="9">
    <source>
        <dbReference type="HAMAP-Rule" id="MF_01924"/>
    </source>
</evidence>
<dbReference type="GO" id="GO:0071555">
    <property type="term" value="P:cell wall organization"/>
    <property type="evidence" value="ECO:0007669"/>
    <property type="project" value="UniProtKB-KW"/>
</dbReference>
<dbReference type="GO" id="GO:0008237">
    <property type="term" value="F:metallopeptidase activity"/>
    <property type="evidence" value="ECO:0007669"/>
    <property type="project" value="UniProtKB-KW"/>
</dbReference>
<dbReference type="OrthoDB" id="9801430at2"/>
<evidence type="ECO:0000256" key="8">
    <source>
        <dbReference type="ARBA" id="ARBA00023316"/>
    </source>
</evidence>
<dbReference type="PANTHER" id="PTHR43126">
    <property type="entry name" value="D-ALANYL-D-ALANINE DIPEPTIDASE"/>
    <property type="match status" value="1"/>
</dbReference>
<gene>
    <name evidence="11" type="ORF">EWM59_20265</name>
</gene>
<name>A0A4Q5LVU8_9BACT</name>
<dbReference type="InterPro" id="IPR009045">
    <property type="entry name" value="Zn_M74/Hedgehog-like"/>
</dbReference>
<dbReference type="HAMAP" id="MF_01924">
    <property type="entry name" value="A_A_dipeptidase"/>
    <property type="match status" value="1"/>
</dbReference>
<dbReference type="PIRSF" id="PIRSF026671">
    <property type="entry name" value="AA_dipeptidase"/>
    <property type="match status" value="1"/>
</dbReference>
<organism evidence="11 12">
    <name type="scientific">Emticicia agri</name>
    <dbReference type="NCBI Taxonomy" id="2492393"/>
    <lineage>
        <taxon>Bacteria</taxon>
        <taxon>Pseudomonadati</taxon>
        <taxon>Bacteroidota</taxon>
        <taxon>Cytophagia</taxon>
        <taxon>Cytophagales</taxon>
        <taxon>Leadbetterellaceae</taxon>
        <taxon>Emticicia</taxon>
    </lineage>
</organism>
<keyword evidence="12" id="KW-1185">Reference proteome</keyword>
<dbReference type="Pfam" id="PF01427">
    <property type="entry name" value="Peptidase_M15"/>
    <property type="match status" value="1"/>
</dbReference>
<evidence type="ECO:0000256" key="4">
    <source>
        <dbReference type="ARBA" id="ARBA00022801"/>
    </source>
</evidence>
<dbReference type="GO" id="GO:0046872">
    <property type="term" value="F:metal ion binding"/>
    <property type="evidence" value="ECO:0007669"/>
    <property type="project" value="UniProtKB-KW"/>
</dbReference>
<evidence type="ECO:0000256" key="1">
    <source>
        <dbReference type="ARBA" id="ARBA00001362"/>
    </source>
</evidence>
<keyword evidence="5" id="KW-0862">Zinc</keyword>
<reference evidence="11 12" key="1">
    <citation type="submission" date="2019-02" db="EMBL/GenBank/DDBJ databases">
        <title>Bacterial novel species Emticicia sp. 17J42-9 isolated from soil.</title>
        <authorList>
            <person name="Jung H.-Y."/>
        </authorList>
    </citation>
    <scope>NUCLEOTIDE SEQUENCE [LARGE SCALE GENOMIC DNA]</scope>
    <source>
        <strain evidence="11 12">17J42-9</strain>
    </source>
</reference>
<comment type="function">
    <text evidence="9 10">Catalyzes hydrolysis of the D-alanyl-D-alanine dipeptide.</text>
</comment>